<sequence>MTETTAAEWPSLTDLRARLTGRELTADGLLSACLDRISDVDPLVRAVLALDPTARAQAAESDSRIAAGRARPLEGVPVLVKDNIDTAGLASTAGSRLLAGTPPSADADVVIRLRRAGAVVVGKTNLSEWGNFRSTGGVEGWSAVGGQTRNPHALDHSPGGSSSGSAVAVATGMVPLALGTETDGSIVVPAALNGVVGVKPALGLLPGRGIVPVSRVQDTAGVLAPSVVDAATCLAALTGGPAVRPIPARGLRIGLWHGRRMNDAVLTGVARVAERLRAAGVVVVPVELPWDAPPLIAGMDALLAEFRIGLDGYLAARGGPVTSLAELVEGNRKDAVELSLFGQDVLERAAEVTEEQLAGASAKRAQARWWARDAIAAVLADHALAGIVAPTSEPAWRLSPEGDPLTRNTSTIPAMAGMPNVTVPTGLLDHLPFGMSVFGPRDTFEALTLAAAVEAVCGDRRAPRLSEA</sequence>
<proteinExistence type="predicted"/>
<protein>
    <submittedName>
        <fullName evidence="2">Amidase</fullName>
    </submittedName>
</protein>
<evidence type="ECO:0000313" key="2">
    <source>
        <dbReference type="EMBL" id="ROP35961.1"/>
    </source>
</evidence>
<accession>A0A3N1H0A0</accession>
<organism evidence="2 3">
    <name type="scientific">Saccharothrix texasensis</name>
    <dbReference type="NCBI Taxonomy" id="103734"/>
    <lineage>
        <taxon>Bacteria</taxon>
        <taxon>Bacillati</taxon>
        <taxon>Actinomycetota</taxon>
        <taxon>Actinomycetes</taxon>
        <taxon>Pseudonocardiales</taxon>
        <taxon>Pseudonocardiaceae</taxon>
        <taxon>Saccharothrix</taxon>
    </lineage>
</organism>
<dbReference type="Gene3D" id="3.90.1300.10">
    <property type="entry name" value="Amidase signature (AS) domain"/>
    <property type="match status" value="1"/>
</dbReference>
<dbReference type="EMBL" id="RJKM01000001">
    <property type="protein sequence ID" value="ROP35961.1"/>
    <property type="molecule type" value="Genomic_DNA"/>
</dbReference>
<dbReference type="Proteomes" id="UP000268727">
    <property type="component" value="Unassembled WGS sequence"/>
</dbReference>
<dbReference type="PANTHER" id="PTHR42678:SF34">
    <property type="entry name" value="OS04G0183300 PROTEIN"/>
    <property type="match status" value="1"/>
</dbReference>
<comment type="caution">
    <text evidence="2">The sequence shown here is derived from an EMBL/GenBank/DDBJ whole genome shotgun (WGS) entry which is preliminary data.</text>
</comment>
<gene>
    <name evidence="2" type="ORF">EDD40_1220</name>
</gene>
<dbReference type="OrthoDB" id="9811471at2"/>
<dbReference type="Pfam" id="PF01425">
    <property type="entry name" value="Amidase"/>
    <property type="match status" value="1"/>
</dbReference>
<reference evidence="2 3" key="1">
    <citation type="submission" date="2018-11" db="EMBL/GenBank/DDBJ databases">
        <title>Sequencing the genomes of 1000 actinobacteria strains.</title>
        <authorList>
            <person name="Klenk H.-P."/>
        </authorList>
    </citation>
    <scope>NUCLEOTIDE SEQUENCE [LARGE SCALE GENOMIC DNA]</scope>
    <source>
        <strain evidence="2 3">DSM 44231</strain>
    </source>
</reference>
<feature type="domain" description="Amidase" evidence="1">
    <location>
        <begin position="29"/>
        <end position="441"/>
    </location>
</feature>
<evidence type="ECO:0000313" key="3">
    <source>
        <dbReference type="Proteomes" id="UP000268727"/>
    </source>
</evidence>
<keyword evidence="3" id="KW-1185">Reference proteome</keyword>
<dbReference type="InterPro" id="IPR023631">
    <property type="entry name" value="Amidase_dom"/>
</dbReference>
<dbReference type="AlphaFoldDB" id="A0A3N1H0A0"/>
<dbReference type="PANTHER" id="PTHR42678">
    <property type="entry name" value="AMIDASE"/>
    <property type="match status" value="1"/>
</dbReference>
<dbReference type="InterPro" id="IPR036928">
    <property type="entry name" value="AS_sf"/>
</dbReference>
<name>A0A3N1H0A0_9PSEU</name>
<evidence type="ECO:0000259" key="1">
    <source>
        <dbReference type="Pfam" id="PF01425"/>
    </source>
</evidence>
<dbReference type="RefSeq" id="WP_123742019.1">
    <property type="nucleotide sequence ID" value="NZ_RJKM01000001.1"/>
</dbReference>
<dbReference type="SUPFAM" id="SSF75304">
    <property type="entry name" value="Amidase signature (AS) enzymes"/>
    <property type="match status" value="1"/>
</dbReference>